<dbReference type="InterPro" id="IPR010994">
    <property type="entry name" value="RuvA_2-like"/>
</dbReference>
<feature type="transmembrane region" description="Helical" evidence="1">
    <location>
        <begin position="10"/>
        <end position="28"/>
    </location>
</feature>
<dbReference type="NCBIfam" id="TIGR00426">
    <property type="entry name" value="competence protein ComEA helix-hairpin-helix repeat region"/>
    <property type="match status" value="1"/>
</dbReference>
<dbReference type="GO" id="GO:0003677">
    <property type="term" value="F:DNA binding"/>
    <property type="evidence" value="ECO:0007669"/>
    <property type="project" value="InterPro"/>
</dbReference>
<dbReference type="Gene3D" id="1.10.150.320">
    <property type="entry name" value="Photosystem II 12 kDa extrinsic protein"/>
    <property type="match status" value="1"/>
</dbReference>
<dbReference type="EMBL" id="VLKI01000020">
    <property type="protein sequence ID" value="TWH80238.1"/>
    <property type="molecule type" value="Genomic_DNA"/>
</dbReference>
<dbReference type="InterPro" id="IPR019554">
    <property type="entry name" value="Soluble_ligand-bd"/>
</dbReference>
<dbReference type="PANTHER" id="PTHR21180:SF32">
    <property type="entry name" value="ENDONUCLEASE_EXONUCLEASE_PHOSPHATASE FAMILY DOMAIN-CONTAINING PROTEIN 1"/>
    <property type="match status" value="1"/>
</dbReference>
<dbReference type="GO" id="GO:0015628">
    <property type="term" value="P:protein secretion by the type II secretion system"/>
    <property type="evidence" value="ECO:0007669"/>
    <property type="project" value="TreeGrafter"/>
</dbReference>
<keyword evidence="4" id="KW-1185">Reference proteome</keyword>
<dbReference type="Pfam" id="PF10531">
    <property type="entry name" value="SLBB"/>
    <property type="match status" value="1"/>
</dbReference>
<dbReference type="GeneID" id="65405785"/>
<protein>
    <submittedName>
        <fullName evidence="3">Competence protein ComEA</fullName>
    </submittedName>
</protein>
<dbReference type="GO" id="GO:0006281">
    <property type="term" value="P:DNA repair"/>
    <property type="evidence" value="ECO:0007669"/>
    <property type="project" value="InterPro"/>
</dbReference>
<accession>A0A562JAN7</accession>
<evidence type="ECO:0000313" key="4">
    <source>
        <dbReference type="Proteomes" id="UP000318667"/>
    </source>
</evidence>
<dbReference type="RefSeq" id="WP_144545389.1">
    <property type="nucleotide sequence ID" value="NZ_CBCSDC010000023.1"/>
</dbReference>
<name>A0A562JAN7_9BACI</name>
<dbReference type="AlphaFoldDB" id="A0A562JAN7"/>
<feature type="domain" description="Helix-hairpin-helix DNA-binding motif class 1" evidence="2">
    <location>
        <begin position="189"/>
        <end position="208"/>
    </location>
</feature>
<dbReference type="PANTHER" id="PTHR21180">
    <property type="entry name" value="ENDONUCLEASE/EXONUCLEASE/PHOSPHATASE FAMILY DOMAIN-CONTAINING PROTEIN 1"/>
    <property type="match status" value="1"/>
</dbReference>
<dbReference type="OrthoDB" id="9790239at2"/>
<dbReference type="GO" id="GO:0015627">
    <property type="term" value="C:type II protein secretion system complex"/>
    <property type="evidence" value="ECO:0007669"/>
    <property type="project" value="TreeGrafter"/>
</dbReference>
<proteinExistence type="predicted"/>
<dbReference type="Proteomes" id="UP000318667">
    <property type="component" value="Unassembled WGS sequence"/>
</dbReference>
<gene>
    <name evidence="3" type="ORF">IQ19_04702</name>
</gene>
<organism evidence="3 4">
    <name type="scientific">Cytobacillus oceanisediminis</name>
    <dbReference type="NCBI Taxonomy" id="665099"/>
    <lineage>
        <taxon>Bacteria</taxon>
        <taxon>Bacillati</taxon>
        <taxon>Bacillota</taxon>
        <taxon>Bacilli</taxon>
        <taxon>Bacillales</taxon>
        <taxon>Bacillaceae</taxon>
        <taxon>Cytobacillus</taxon>
    </lineage>
</organism>
<dbReference type="InterPro" id="IPR051675">
    <property type="entry name" value="Endo/Exo/Phosphatase_dom_1"/>
</dbReference>
<comment type="caution">
    <text evidence="3">The sequence shown here is derived from an EMBL/GenBank/DDBJ whole genome shotgun (WGS) entry which is preliminary data.</text>
</comment>
<evidence type="ECO:0000256" key="1">
    <source>
        <dbReference type="SAM" id="Phobius"/>
    </source>
</evidence>
<evidence type="ECO:0000313" key="3">
    <source>
        <dbReference type="EMBL" id="TWH80238.1"/>
    </source>
</evidence>
<feature type="domain" description="Helix-hairpin-helix DNA-binding motif class 1" evidence="2">
    <location>
        <begin position="159"/>
        <end position="178"/>
    </location>
</feature>
<reference evidence="3 4" key="1">
    <citation type="journal article" date="2015" name="Stand. Genomic Sci.">
        <title>Genomic Encyclopedia of Bacterial and Archaeal Type Strains, Phase III: the genomes of soil and plant-associated and newly described type strains.</title>
        <authorList>
            <person name="Whitman W.B."/>
            <person name="Woyke T."/>
            <person name="Klenk H.P."/>
            <person name="Zhou Y."/>
            <person name="Lilburn T.G."/>
            <person name="Beck B.J."/>
            <person name="De Vos P."/>
            <person name="Vandamme P."/>
            <person name="Eisen J.A."/>
            <person name="Garrity G."/>
            <person name="Hugenholtz P."/>
            <person name="Kyrpides N.C."/>
        </authorList>
    </citation>
    <scope>NUCLEOTIDE SEQUENCE [LARGE SCALE GENOMIC DNA]</scope>
    <source>
        <strain evidence="3 4">CGMCC 1.10115</strain>
    </source>
</reference>
<keyword evidence="1" id="KW-0812">Transmembrane</keyword>
<dbReference type="InterPro" id="IPR004509">
    <property type="entry name" value="Competence_ComEA_HhH"/>
</dbReference>
<dbReference type="SUPFAM" id="SSF47781">
    <property type="entry name" value="RuvA domain 2-like"/>
    <property type="match status" value="1"/>
</dbReference>
<keyword evidence="1" id="KW-0472">Membrane</keyword>
<keyword evidence="1" id="KW-1133">Transmembrane helix</keyword>
<dbReference type="InterPro" id="IPR003583">
    <property type="entry name" value="Hlx-hairpin-Hlx_DNA-bd_motif"/>
</dbReference>
<evidence type="ECO:0000259" key="2">
    <source>
        <dbReference type="SMART" id="SM00278"/>
    </source>
</evidence>
<dbReference type="Pfam" id="PF12836">
    <property type="entry name" value="HHH_3"/>
    <property type="match status" value="1"/>
</dbReference>
<sequence length="212" mass="23099">MAEWIKSNKLYFFGGALAMCALLYYLFIPPQETEALPEIDQAALAEREDSVPKSLEDEAPADGQPQVIIVDVKGAVKKPGVYNATEGDRVIDVLKKAGGLMENADRNQINFALRVSDELVIYIPEEGEGLFETNGAEGTTSISVQQNDGRINLNKATEAELQTLPGIGPSKAAAILEHRETNGPFKAIEDLKLIAGIGDKTFEKLKERIKVK</sequence>
<dbReference type="SMART" id="SM00278">
    <property type="entry name" value="HhH1"/>
    <property type="match status" value="2"/>
</dbReference>